<evidence type="ECO:0000256" key="2">
    <source>
        <dbReference type="SAM" id="MobiDB-lite"/>
    </source>
</evidence>
<protein>
    <submittedName>
        <fullName evidence="3">Syntaxin binding protein 1</fullName>
    </submittedName>
</protein>
<feature type="compositionally biased region" description="Polar residues" evidence="2">
    <location>
        <begin position="616"/>
        <end position="633"/>
    </location>
</feature>
<organism evidence="3 4">
    <name type="scientific">Malassezia arunalokei</name>
    <dbReference type="NCBI Taxonomy" id="1514897"/>
    <lineage>
        <taxon>Eukaryota</taxon>
        <taxon>Fungi</taxon>
        <taxon>Dikarya</taxon>
        <taxon>Basidiomycota</taxon>
        <taxon>Ustilaginomycotina</taxon>
        <taxon>Malasseziomycetes</taxon>
        <taxon>Malasseziales</taxon>
        <taxon>Malasseziaceae</taxon>
        <taxon>Malassezia</taxon>
    </lineage>
</organism>
<dbReference type="PANTHER" id="PTHR11679">
    <property type="entry name" value="VESICLE PROTEIN SORTING-ASSOCIATED"/>
    <property type="match status" value="1"/>
</dbReference>
<dbReference type="Pfam" id="PF08227">
    <property type="entry name" value="DASH_Hsk3"/>
    <property type="match status" value="1"/>
</dbReference>
<evidence type="ECO:0000256" key="1">
    <source>
        <dbReference type="ARBA" id="ARBA00009884"/>
    </source>
</evidence>
<feature type="compositionally biased region" description="Low complexity" evidence="2">
    <location>
        <begin position="835"/>
        <end position="845"/>
    </location>
</feature>
<feature type="compositionally biased region" description="Low complexity" evidence="2">
    <location>
        <begin position="756"/>
        <end position="767"/>
    </location>
</feature>
<evidence type="ECO:0000313" key="3">
    <source>
        <dbReference type="EMBL" id="WFD14318.1"/>
    </source>
</evidence>
<feature type="compositionally biased region" description="Low complexity" evidence="2">
    <location>
        <begin position="649"/>
        <end position="658"/>
    </location>
</feature>
<name>A0AAJ6CLB9_9BASI</name>
<comment type="similarity">
    <text evidence="1">Belongs to the STXBP/unc-18/SEC1 family.</text>
</comment>
<dbReference type="AlphaFoldDB" id="A0AAJ6CLB9"/>
<evidence type="ECO:0000313" key="4">
    <source>
        <dbReference type="Proteomes" id="UP001217582"/>
    </source>
</evidence>
<dbReference type="EMBL" id="CP119916">
    <property type="protein sequence ID" value="WFD14318.1"/>
    <property type="molecule type" value="Genomic_DNA"/>
</dbReference>
<dbReference type="Proteomes" id="UP001217582">
    <property type="component" value="Chromosome 1"/>
</dbReference>
<dbReference type="Gene3D" id="3.90.830.10">
    <property type="entry name" value="Syntaxin Binding Protein 1, Chain A, domain 2"/>
    <property type="match status" value="1"/>
</dbReference>
<dbReference type="InterPro" id="IPR043154">
    <property type="entry name" value="Sec-1-like_dom1"/>
</dbReference>
<dbReference type="Gene3D" id="3.40.50.2060">
    <property type="match status" value="1"/>
</dbReference>
<reference evidence="3 4" key="1">
    <citation type="submission" date="2023-03" db="EMBL/GenBank/DDBJ databases">
        <title>Mating type loci evolution in Malassezia.</title>
        <authorList>
            <person name="Coelho M.A."/>
        </authorList>
    </citation>
    <scope>NUCLEOTIDE SEQUENCE [LARGE SCALE GENOMIC DNA]</scope>
    <source>
        <strain evidence="3 4">CBS 13387</strain>
    </source>
</reference>
<sequence>MPAKSLQTLVKQRYLNALHTVQPASRWKNLVVDAHTMEYMNAVMRMFDILEQNVTKVDRIEKHRDPEPGIETAYILCPTTQNVDRIIQDMTPTHDRPALYDAAHVFFVDAISDELVTKLTNSKAGIRLKQLVELFINLWPVESQAFLLKHPSSFFSLFQPMDTKFSPSLDEALALMQDELDISTQAILNVCITLNENPLIRYLHVPGRVLGPLSPEALSDSVEGSFAVDDFSKSDVAGRVQIGVPFPQQLAHRVQAALDDYTKNQMLGDPGRPRGVLFITDRTMDLVSPFLHEFTYQAMVYDLVPIQDNTYKHTYKNAEGVTEELIAELNDSDEIWTRIRHMHVAEAIQYLTREFQQHMGEANQFSGEMSINGMRDMLVALPHMQQTKEKLSVHLSLAQLCMDKFEHSKLAAQAMVEQNAATGQTPDGSRPRSLVEDMVPILDDPSITNADKVRIIALYILSCDGVHEEDCRRLFQHARLTGGETATVTHLTNLGARVVREPSSSSLDAIFRKRRKTLQPRLPAAGQAEYELSRWQPLLRTLLEDHLLGRLEQSMFPYVRDAPPEIPLSEQISQRSMSFSASATGMATSVLHSAINATGGKDSPLARVGAGFGFDQSSSTRSHTLRGGTTSLRSARPTWHQKGRSQSVASISTSNATSGGAGAGGVTTATRNTSSVLQEMSNPSAQRMLVFMVGGITYSEMRTAYEVGKRNNTEVYLGSSHVFTPTSYMEALRVMGTPRQPIPPDLHVDVRRKAQQAEQEQLLAQQQGKKIKQPHILKKPKYPQDLPPQERYDLRNSTAEEAPPPMPEKNSQRLVNMLHKGHDAQPNATPSQNNSSKKTSGTSTSDPNALPEMPSVMSKHRFGRDMSKFKHALFHKNSLPMSGTALTSAKERHYSYLASRLDALSSTMQHTQHHMSIASEQAAYMKDLGVGQAAIFMAALDQVDHENEHTGKE</sequence>
<dbReference type="InterPro" id="IPR013183">
    <property type="entry name" value="Hsk3-like"/>
</dbReference>
<keyword evidence="4" id="KW-1185">Reference proteome</keyword>
<dbReference type="Gene3D" id="1.25.40.60">
    <property type="match status" value="1"/>
</dbReference>
<dbReference type="InterPro" id="IPR043127">
    <property type="entry name" value="Sec-1-like_dom3a"/>
</dbReference>
<gene>
    <name evidence="3" type="primary">sec1</name>
    <name evidence="3" type="ORF">MARU1_000319</name>
</gene>
<proteinExistence type="inferred from homology"/>
<accession>A0AAJ6CLB9</accession>
<dbReference type="Gene3D" id="3.40.50.1910">
    <property type="match status" value="2"/>
</dbReference>
<feature type="region of interest" description="Disordered" evidence="2">
    <location>
        <begin position="821"/>
        <end position="855"/>
    </location>
</feature>
<dbReference type="SUPFAM" id="SSF56815">
    <property type="entry name" value="Sec1/munc18-like (SM) proteins"/>
    <property type="match status" value="1"/>
</dbReference>
<dbReference type="Pfam" id="PF00995">
    <property type="entry name" value="Sec1"/>
    <property type="match status" value="1"/>
</dbReference>
<feature type="region of interest" description="Disordered" evidence="2">
    <location>
        <begin position="751"/>
        <end position="790"/>
    </location>
</feature>
<feature type="compositionally biased region" description="Basic residues" evidence="2">
    <location>
        <begin position="769"/>
        <end position="781"/>
    </location>
</feature>
<dbReference type="InterPro" id="IPR027482">
    <property type="entry name" value="Sec1-like_dom2"/>
</dbReference>
<dbReference type="InterPro" id="IPR036045">
    <property type="entry name" value="Sec1-like_sf"/>
</dbReference>
<dbReference type="GO" id="GO:0016192">
    <property type="term" value="P:vesicle-mediated transport"/>
    <property type="evidence" value="ECO:0007669"/>
    <property type="project" value="InterPro"/>
</dbReference>
<feature type="region of interest" description="Disordered" evidence="2">
    <location>
        <begin position="616"/>
        <end position="667"/>
    </location>
</feature>
<dbReference type="InterPro" id="IPR001619">
    <property type="entry name" value="Sec1-like"/>
</dbReference>